<organism evidence="1">
    <name type="scientific">marine sediment metagenome</name>
    <dbReference type="NCBI Taxonomy" id="412755"/>
    <lineage>
        <taxon>unclassified sequences</taxon>
        <taxon>metagenomes</taxon>
        <taxon>ecological metagenomes</taxon>
    </lineage>
</organism>
<feature type="non-terminal residue" evidence="1">
    <location>
        <position position="1"/>
    </location>
</feature>
<name>X1RA40_9ZZZZ</name>
<gene>
    <name evidence="1" type="ORF">S12H4_18611</name>
</gene>
<sequence>QYKFGTGDPPDFRERENGCLQSLKEGYLPVVETAWLDREIEYRQEAFAAFLDGSLKNSLEKHGDEDIVCLMQFSIRNTTIGKKRAQLWFLIQPSEGLSFEEGFIKAEGRVVPGETVKDKWKVQKYEEPLIRGYIDIKDKGELTPRTYVDKLEDAHSIANAIAYEVELDSYEEHTINLTIPFASLVDRGLLSSLSYKEKLNEVISYWKDYIGEGMQVNVPDPIINDFYKAVPIHVVISVDKDPYSSLYEVPAGTYRYGPLGTEACWQIRQLDYRGYHKQAEKYLETFVRTQGERFLDGNFKSKKGAFQGVGVYGDEIYIK</sequence>
<reference evidence="1" key="1">
    <citation type="journal article" date="2014" name="Front. Microbiol.">
        <title>High frequency of phylogenetically diverse reductive dehalogenase-homologous genes in deep subseafloor sedimentary metagenomes.</title>
        <authorList>
            <person name="Kawai M."/>
            <person name="Futagami T."/>
            <person name="Toyoda A."/>
            <person name="Takaki Y."/>
            <person name="Nishi S."/>
            <person name="Hori S."/>
            <person name="Arai W."/>
            <person name="Tsubouchi T."/>
            <person name="Morono Y."/>
            <person name="Uchiyama I."/>
            <person name="Ito T."/>
            <person name="Fujiyama A."/>
            <person name="Inagaki F."/>
            <person name="Takami H."/>
        </authorList>
    </citation>
    <scope>NUCLEOTIDE SEQUENCE</scope>
    <source>
        <strain evidence="1">Expedition CK06-06</strain>
    </source>
</reference>
<evidence type="ECO:0000313" key="1">
    <source>
        <dbReference type="EMBL" id="GAI77622.1"/>
    </source>
</evidence>
<dbReference type="EMBL" id="BARW01009213">
    <property type="protein sequence ID" value="GAI77622.1"/>
    <property type="molecule type" value="Genomic_DNA"/>
</dbReference>
<proteinExistence type="predicted"/>
<feature type="non-terminal residue" evidence="1">
    <location>
        <position position="319"/>
    </location>
</feature>
<accession>X1RA40</accession>
<comment type="caution">
    <text evidence="1">The sequence shown here is derived from an EMBL/GenBank/DDBJ whole genome shotgun (WGS) entry which is preliminary data.</text>
</comment>
<protein>
    <submittedName>
        <fullName evidence="1">Uncharacterized protein</fullName>
    </submittedName>
</protein>
<dbReference type="AlphaFoldDB" id="X1RA40"/>